<gene>
    <name evidence="2" type="ORF">MHYMCMPASI_00586</name>
</gene>
<comment type="caution">
    <text evidence="2">The sequence shown here is derived from an EMBL/GenBank/DDBJ whole genome shotgun (WGS) entry which is preliminary data.</text>
</comment>
<sequence length="121" mass="12599">MSDIFAPAVSYQVGRYPISLSVIDVNGDGNPDALTANIDNNSVSVLLGNGNGGFTSRQDYEVGYGPQRLSLADVNLDGKLDMVVASFGNSISILLCNGQGSSSYKSIDLGTYAIVATDVNT</sequence>
<dbReference type="PANTHER" id="PTHR46580:SF2">
    <property type="entry name" value="MAM DOMAIN-CONTAINING PROTEIN"/>
    <property type="match status" value="1"/>
</dbReference>
<dbReference type="Gene3D" id="2.30.30.100">
    <property type="match status" value="1"/>
</dbReference>
<organism evidence="2 3">
    <name type="scientific">Hyalomma marginatum</name>
    <dbReference type="NCBI Taxonomy" id="34627"/>
    <lineage>
        <taxon>Eukaryota</taxon>
        <taxon>Metazoa</taxon>
        <taxon>Ecdysozoa</taxon>
        <taxon>Arthropoda</taxon>
        <taxon>Chelicerata</taxon>
        <taxon>Arachnida</taxon>
        <taxon>Acari</taxon>
        <taxon>Parasitiformes</taxon>
        <taxon>Ixodida</taxon>
        <taxon>Ixodoidea</taxon>
        <taxon>Ixodidae</taxon>
        <taxon>Hyalomminae</taxon>
        <taxon>Hyalomma</taxon>
    </lineage>
</organism>
<keyword evidence="3" id="KW-1185">Reference proteome</keyword>
<proteinExistence type="predicted"/>
<dbReference type="InterPro" id="IPR028994">
    <property type="entry name" value="Integrin_alpha_N"/>
</dbReference>
<keyword evidence="1" id="KW-0732">Signal</keyword>
<evidence type="ECO:0000256" key="1">
    <source>
        <dbReference type="ARBA" id="ARBA00022729"/>
    </source>
</evidence>
<protein>
    <submittedName>
        <fullName evidence="2">VCBS repeat containing protein</fullName>
    </submittedName>
</protein>
<accession>A0A8S4C2H5</accession>
<dbReference type="PANTHER" id="PTHR46580">
    <property type="entry name" value="SENSOR KINASE-RELATED"/>
    <property type="match status" value="1"/>
</dbReference>
<reference evidence="2" key="1">
    <citation type="submission" date="2021-06" db="EMBL/GenBank/DDBJ databases">
        <authorList>
            <person name="Nardi T."/>
            <person name="Nardi T."/>
        </authorList>
    </citation>
    <scope>NUCLEOTIDE SEQUENCE</scope>
</reference>
<name>A0A8S4C2H5_9ACAR</name>
<dbReference type="EMBL" id="CAJVAF010000289">
    <property type="protein sequence ID" value="CAG7592642.1"/>
    <property type="molecule type" value="Genomic_DNA"/>
</dbReference>
<dbReference type="Pfam" id="PF13517">
    <property type="entry name" value="FG-GAP_3"/>
    <property type="match status" value="1"/>
</dbReference>
<dbReference type="InterPro" id="IPR013517">
    <property type="entry name" value="FG-GAP"/>
</dbReference>
<dbReference type="Proteomes" id="UP000837675">
    <property type="component" value="Unassembled WGS sequence"/>
</dbReference>
<dbReference type="AlphaFoldDB" id="A0A8S4C2H5"/>
<evidence type="ECO:0000313" key="2">
    <source>
        <dbReference type="EMBL" id="CAG7592642.1"/>
    </source>
</evidence>
<dbReference type="SUPFAM" id="SSF69318">
    <property type="entry name" value="Integrin alpha N-terminal domain"/>
    <property type="match status" value="1"/>
</dbReference>
<evidence type="ECO:0000313" key="3">
    <source>
        <dbReference type="Proteomes" id="UP000837675"/>
    </source>
</evidence>